<gene>
    <name evidence="1" type="ORF">SAMN05192558_106284</name>
</gene>
<name>A0A1H0PWR9_9PSEU</name>
<proteinExistence type="predicted"/>
<sequence>MRINSAAWSAPYPFPAVGWSAIAERCQEMAAEHPEFQHMADIADSVIARRAEDRLAGFTSMHDLVVAARPLPERPPIDVLVVWSPSSGHGGTGGVLIEHRSTTGPDDRIYRPSDQAVPLFWRFVAEKFAFHPVQASSKDEQMGEAAGAGPA</sequence>
<dbReference type="OrthoDB" id="3388637at2"/>
<protein>
    <submittedName>
        <fullName evidence="1">Uncharacterized protein</fullName>
    </submittedName>
</protein>
<organism evidence="1 2">
    <name type="scientific">Actinokineospora alba</name>
    <dbReference type="NCBI Taxonomy" id="504798"/>
    <lineage>
        <taxon>Bacteria</taxon>
        <taxon>Bacillati</taxon>
        <taxon>Actinomycetota</taxon>
        <taxon>Actinomycetes</taxon>
        <taxon>Pseudonocardiales</taxon>
        <taxon>Pseudonocardiaceae</taxon>
        <taxon>Actinokineospora</taxon>
    </lineage>
</organism>
<dbReference type="EMBL" id="FNJB01000006">
    <property type="protein sequence ID" value="SDP08976.1"/>
    <property type="molecule type" value="Genomic_DNA"/>
</dbReference>
<keyword evidence="2" id="KW-1185">Reference proteome</keyword>
<evidence type="ECO:0000313" key="2">
    <source>
        <dbReference type="Proteomes" id="UP000199651"/>
    </source>
</evidence>
<reference evidence="2" key="1">
    <citation type="submission" date="2016-10" db="EMBL/GenBank/DDBJ databases">
        <authorList>
            <person name="Varghese N."/>
            <person name="Submissions S."/>
        </authorList>
    </citation>
    <scope>NUCLEOTIDE SEQUENCE [LARGE SCALE GENOMIC DNA]</scope>
    <source>
        <strain evidence="2">IBRC-M 10655</strain>
    </source>
</reference>
<evidence type="ECO:0000313" key="1">
    <source>
        <dbReference type="EMBL" id="SDP08976.1"/>
    </source>
</evidence>
<dbReference type="Proteomes" id="UP000199651">
    <property type="component" value="Unassembled WGS sequence"/>
</dbReference>
<accession>A0A1H0PWR9</accession>
<dbReference type="AlphaFoldDB" id="A0A1H0PWR9"/>
<dbReference type="RefSeq" id="WP_091376471.1">
    <property type="nucleotide sequence ID" value="NZ_FNDV01000006.1"/>
</dbReference>
<dbReference type="STRING" id="504798.SAMN05421871_106168"/>